<feature type="transmembrane region" description="Helical" evidence="1">
    <location>
        <begin position="56"/>
        <end position="79"/>
    </location>
</feature>
<evidence type="ECO:0000313" key="2">
    <source>
        <dbReference type="EMBL" id="ERJ95233.1"/>
    </source>
</evidence>
<keyword evidence="1" id="KW-0472">Membrane</keyword>
<dbReference type="EMBL" id="AWVF01000209">
    <property type="protein sequence ID" value="ERJ95233.1"/>
    <property type="molecule type" value="Genomic_DNA"/>
</dbReference>
<proteinExistence type="predicted"/>
<dbReference type="STRING" id="411473.RUMCAL_01649"/>
<dbReference type="AlphaFoldDB" id="U2M7C2"/>
<name>U2M7C2_9FIRM</name>
<dbReference type="HOGENOM" id="CLU_618042_0_0_9"/>
<keyword evidence="3" id="KW-1185">Reference proteome</keyword>
<dbReference type="PATRIC" id="fig|411473.3.peg.1347"/>
<reference evidence="2 3" key="1">
    <citation type="submission" date="2013-07" db="EMBL/GenBank/DDBJ databases">
        <authorList>
            <person name="Weinstock G."/>
            <person name="Sodergren E."/>
            <person name="Wylie T."/>
            <person name="Fulton L."/>
            <person name="Fulton R."/>
            <person name="Fronick C."/>
            <person name="O'Laughlin M."/>
            <person name="Godfrey J."/>
            <person name="Miner T."/>
            <person name="Herter B."/>
            <person name="Appelbaum E."/>
            <person name="Cordes M."/>
            <person name="Lek S."/>
            <person name="Wollam A."/>
            <person name="Pepin K.H."/>
            <person name="Palsikar V.B."/>
            <person name="Mitreva M."/>
            <person name="Wilson R.K."/>
        </authorList>
    </citation>
    <scope>NUCLEOTIDE SEQUENCE [LARGE SCALE GENOMIC DNA]</scope>
    <source>
        <strain evidence="2 3">ATCC 27760</strain>
    </source>
</reference>
<evidence type="ECO:0008006" key="4">
    <source>
        <dbReference type="Google" id="ProtNLM"/>
    </source>
</evidence>
<evidence type="ECO:0000313" key="3">
    <source>
        <dbReference type="Proteomes" id="UP000016662"/>
    </source>
</evidence>
<dbReference type="RefSeq" id="WP_021683120.1">
    <property type="nucleotide sequence ID" value="NZ_KI260465.1"/>
</dbReference>
<sequence length="443" mass="48808">MKWNCFDWFDHYAAEKNGVPKLETQPIHTDAIWKRVQEQTGIAPQPKRNRMHITKWVAGIAAAAVLVTGGTTLVAAAGYGGLDAFFQSLIGEETPKDPEKLAALVTTPAAEFDSTNEDVQFKLLGMYGDDSQAMLSFQVTAIDGAALQDGLALPYQLTLQNADGSSEVLDCYGRTADVREKDGAYYINLRINRTGLQGKVLDVTFENFYTEAQVSQIWEQLTAYDDQFLQEYVRQNFGEDALKDWGSGELPAGFDVNAWKAYRRESQLAQKCSDREKELYAETDGVISGSWHTCVALDFVSAAPITADFDGGTVNLQELSATITAPAEWDDESHTVDYVITLKDGRKIFDELVQNAEGEEMLRRIHALPVCGTDTIGQYVPLTEAYWDADSAADVLCYSEPINPSEVKTITAYRFAFAGEASDGTSGLSGYDLTDSTVIYRAQ</sequence>
<keyword evidence="1" id="KW-1133">Transmembrane helix</keyword>
<comment type="caution">
    <text evidence="2">The sequence shown here is derived from an EMBL/GenBank/DDBJ whole genome shotgun (WGS) entry which is preliminary data.</text>
</comment>
<keyword evidence="1" id="KW-0812">Transmembrane</keyword>
<accession>U2M7C2</accession>
<evidence type="ECO:0000256" key="1">
    <source>
        <dbReference type="SAM" id="Phobius"/>
    </source>
</evidence>
<protein>
    <recommendedName>
        <fullName evidence="4">DUF4179 domain-containing protein</fullName>
    </recommendedName>
</protein>
<gene>
    <name evidence="2" type="ORF">RUMCAL_01649</name>
</gene>
<organism evidence="2 3">
    <name type="scientific">Ruminococcus callidus ATCC 27760</name>
    <dbReference type="NCBI Taxonomy" id="411473"/>
    <lineage>
        <taxon>Bacteria</taxon>
        <taxon>Bacillati</taxon>
        <taxon>Bacillota</taxon>
        <taxon>Clostridia</taxon>
        <taxon>Eubacteriales</taxon>
        <taxon>Oscillospiraceae</taxon>
        <taxon>Ruminococcus</taxon>
    </lineage>
</organism>
<dbReference type="Proteomes" id="UP000016662">
    <property type="component" value="Unassembled WGS sequence"/>
</dbReference>